<dbReference type="AlphaFoldDB" id="U5NFJ7"/>
<dbReference type="EMBL" id="CP006771">
    <property type="protein sequence ID" value="AGX89003.1"/>
    <property type="molecule type" value="Genomic_DNA"/>
</dbReference>
<evidence type="ECO:0000256" key="1">
    <source>
        <dbReference type="SAM" id="Phobius"/>
    </source>
</evidence>
<feature type="transmembrane region" description="Helical" evidence="1">
    <location>
        <begin position="20"/>
        <end position="39"/>
    </location>
</feature>
<gene>
    <name evidence="2" type="ORF">PRV_01205</name>
</gene>
<dbReference type="KEGG" id="mpv:PRV_01205"/>
<evidence type="ECO:0000313" key="3">
    <source>
        <dbReference type="Proteomes" id="UP000017119"/>
    </source>
</evidence>
<name>U5NFJ7_9MOLU</name>
<keyword evidence="1" id="KW-0472">Membrane</keyword>
<dbReference type="STRING" id="1403316.PRV_01205"/>
<keyword evidence="3" id="KW-1185">Reference proteome</keyword>
<dbReference type="RefSeq" id="WP_022769434.1">
    <property type="nucleotide sequence ID" value="NC_022575.1"/>
</dbReference>
<dbReference type="PATRIC" id="fig|1403316.3.peg.212"/>
<organism evidence="2 3">
    <name type="scientific">Mycoplasma parvum str. Indiana</name>
    <dbReference type="NCBI Taxonomy" id="1403316"/>
    <lineage>
        <taxon>Bacteria</taxon>
        <taxon>Bacillati</taxon>
        <taxon>Mycoplasmatota</taxon>
        <taxon>Mollicutes</taxon>
        <taxon>Mycoplasmataceae</taxon>
        <taxon>Mycoplasma</taxon>
    </lineage>
</organism>
<reference evidence="2 3" key="1">
    <citation type="journal article" date="2013" name="Genome Announc.">
        <title>Genome Sequence of Mycoplasma parvum (Formerly Eperythrozoon parvum), a Diminutive Hemoplasma of the Pig.</title>
        <authorList>
            <person name="do Nascimento N.C."/>
            <person name="Dos Santos A.P."/>
            <person name="Chu Y."/>
            <person name="Guimaraes A.M."/>
            <person name="Pagliaro A."/>
            <person name="Messick J.B."/>
        </authorList>
    </citation>
    <scope>NUCLEOTIDE SEQUENCE [LARGE SCALE GENOMIC DNA]</scope>
    <source>
        <strain evidence="2 3">Indiana</strain>
    </source>
</reference>
<evidence type="ECO:0000313" key="2">
    <source>
        <dbReference type="EMBL" id="AGX89003.1"/>
    </source>
</evidence>
<keyword evidence="1" id="KW-1133">Transmembrane helix</keyword>
<proteinExistence type="predicted"/>
<accession>U5NFJ7</accession>
<protein>
    <submittedName>
        <fullName evidence="2">Uncharacterized protein</fullName>
    </submittedName>
</protein>
<sequence>MKFCFKELFLNIDFYSNDAWWGAGLAFAFVFGVIIGWKFKKWKSRRRK</sequence>
<keyword evidence="1" id="KW-0812">Transmembrane</keyword>
<dbReference type="Proteomes" id="UP000017119">
    <property type="component" value="Chromosome"/>
</dbReference>
<dbReference type="HOGENOM" id="CLU_3155117_0_0_14"/>